<dbReference type="InterPro" id="IPR010347">
    <property type="entry name" value="Tdp1"/>
</dbReference>
<comment type="caution">
    <text evidence="4">The sequence shown here is derived from an EMBL/GenBank/DDBJ whole genome shotgun (WGS) entry which is preliminary data.</text>
</comment>
<protein>
    <recommendedName>
        <fullName evidence="3">FHA domain-containing protein</fullName>
    </recommendedName>
</protein>
<reference evidence="4 5" key="1">
    <citation type="submission" date="2024-01" db="EMBL/GenBank/DDBJ databases">
        <title>Genome assemblies of Stephania.</title>
        <authorList>
            <person name="Yang L."/>
        </authorList>
    </citation>
    <scope>NUCLEOTIDE SEQUENCE [LARGE SCALE GENOMIC DNA]</scope>
    <source>
        <strain evidence="4">JXDWG</strain>
        <tissue evidence="4">Leaf</tissue>
    </source>
</reference>
<feature type="region of interest" description="Disordered" evidence="2">
    <location>
        <begin position="60"/>
        <end position="103"/>
    </location>
</feature>
<evidence type="ECO:0000256" key="2">
    <source>
        <dbReference type="SAM" id="MobiDB-lite"/>
    </source>
</evidence>
<dbReference type="PANTHER" id="PTHR12415">
    <property type="entry name" value="TYROSYL-DNA PHOSPHODIESTERASE 1"/>
    <property type="match status" value="1"/>
</dbReference>
<evidence type="ECO:0000256" key="1">
    <source>
        <dbReference type="PIRSR" id="PIRSR610347-3"/>
    </source>
</evidence>
<dbReference type="Pfam" id="PF06087">
    <property type="entry name" value="Tyr-DNA_phospho"/>
    <property type="match status" value="1"/>
</dbReference>
<dbReference type="InterPro" id="IPR000253">
    <property type="entry name" value="FHA_dom"/>
</dbReference>
<dbReference type="CDD" id="cd00060">
    <property type="entry name" value="FHA"/>
    <property type="match status" value="1"/>
</dbReference>
<feature type="site" description="Interaction with DNA" evidence="1">
    <location>
        <position position="896"/>
    </location>
</feature>
<dbReference type="Proteomes" id="UP001419268">
    <property type="component" value="Unassembled WGS sequence"/>
</dbReference>
<dbReference type="AlphaFoldDB" id="A0AAP0NUI8"/>
<organism evidence="4 5">
    <name type="scientific">Stephania cephalantha</name>
    <dbReference type="NCBI Taxonomy" id="152367"/>
    <lineage>
        <taxon>Eukaryota</taxon>
        <taxon>Viridiplantae</taxon>
        <taxon>Streptophyta</taxon>
        <taxon>Embryophyta</taxon>
        <taxon>Tracheophyta</taxon>
        <taxon>Spermatophyta</taxon>
        <taxon>Magnoliopsida</taxon>
        <taxon>Ranunculales</taxon>
        <taxon>Menispermaceae</taxon>
        <taxon>Menispermoideae</taxon>
        <taxon>Cissampelideae</taxon>
        <taxon>Stephania</taxon>
    </lineage>
</organism>
<proteinExistence type="predicted"/>
<dbReference type="GO" id="GO:0008081">
    <property type="term" value="F:phosphoric diester hydrolase activity"/>
    <property type="evidence" value="ECO:0007669"/>
    <property type="project" value="InterPro"/>
</dbReference>
<dbReference type="GO" id="GO:0006281">
    <property type="term" value="P:DNA repair"/>
    <property type="evidence" value="ECO:0007669"/>
    <property type="project" value="InterPro"/>
</dbReference>
<evidence type="ECO:0000313" key="5">
    <source>
        <dbReference type="Proteomes" id="UP001419268"/>
    </source>
</evidence>
<dbReference type="PROSITE" id="PS50006">
    <property type="entry name" value="FHA_DOMAIN"/>
    <property type="match status" value="1"/>
</dbReference>
<sequence>MAPANEVDIKVKQSDHGKILVREGVLKTEVDSSLPKVTVLGNVEAKVLIKKLAKAGKQAQVWATAADDQSKPDKGKKEEEGRKGSSDKEIKVKADENCERKSREQSSACKSSSSCSISVKKIVNDADEVDISKKKKVESASDCSPKPAGVSEVDNFCPPPVPLRHLIQAESSNCLVDQPDAGNVMPYCPQYCYNIDVERPKVSQSTHYCAVASLVPPPLCYYGQEPRQFYGNPIANQHSVWQEQPPVSRVGDYFSDENTMGCHVIPWIRNLHADAHGFDSHTNDLEEISRKRHPIGKKGRIDAGGFFYLVRSSPTNSSCKSICLRSGRVYTIGRKRRCCDIVFKDPRVSKRHCQVFLDEFHRKVFILDGSFLPFTSDLNHLRLRFAEINNFNNNRLFRPSANGVFVNGSRLREATPMELSTGDQVSFVCANKLQTQIGFLLERVVFVDQVLGPNNLMLPYFSQGIEQPMEERFLSSTINWIDKNYGSLFTECETLIVKAAFLLQQCRKILHSADPIFYLREEFNSIMNNNFLISQNRCLLDEVQALSNKFPVNLTNSCGREPLRIRCLDSNQSLMDGNSGMMPKTNSCIRFPETIAAPESQHVPALVHDSNNHFRQKNNAKNHVEGDIKNGLQLNSVKNLDQGDGVGRKEHMRHLCSSSGKKFYLNQINLINHDSGDHQMVVSLQELLYPVESILHMFIATFTSDIPCYPPFPDDIAFGKDRKKQGIACHHPKLLVLERKDNIRVIITSANLVSKQSVGMKFLGIVEASLVGLKHHFHTPADPNGAQLKTLAAFVGKRAENAVGMSEFLAAFSAAAGKRSTNISDSEESDPEKTWLGLRWMDIFHDAVPHPDCRVGYPMHSKVKVPFVAVARRRFQSKTEESSSFGWVYCGSHNFSPAAWGYPVTAVSKTDGNAESSLVGPRLRVCNYELGIIFIVPPPDKLVDAKQRSNLDDIVLPFAVPSPKYRSIDRPATAQAMRGAFAERRKSDKEVYQGKESAEELMDVEIPEEEEIVDVAEYIPEEKEEDKAYAEVLWSQINSSSSCH</sequence>
<dbReference type="SUPFAM" id="SSF56024">
    <property type="entry name" value="Phospholipase D/nuclease"/>
    <property type="match status" value="2"/>
</dbReference>
<accession>A0AAP0NUI8</accession>
<dbReference type="SUPFAM" id="SSF49879">
    <property type="entry name" value="SMAD/FHA domain"/>
    <property type="match status" value="1"/>
</dbReference>
<dbReference type="EMBL" id="JBBNAG010000007">
    <property type="protein sequence ID" value="KAK9120292.1"/>
    <property type="molecule type" value="Genomic_DNA"/>
</dbReference>
<evidence type="ECO:0000313" key="4">
    <source>
        <dbReference type="EMBL" id="KAK9120292.1"/>
    </source>
</evidence>
<gene>
    <name evidence="4" type="ORF">Scep_018385</name>
</gene>
<dbReference type="GO" id="GO:0005634">
    <property type="term" value="C:nucleus"/>
    <property type="evidence" value="ECO:0007669"/>
    <property type="project" value="InterPro"/>
</dbReference>
<feature type="compositionally biased region" description="Basic and acidic residues" evidence="2">
    <location>
        <begin position="68"/>
        <end position="103"/>
    </location>
</feature>
<name>A0AAP0NUI8_9MAGN</name>
<dbReference type="Gene3D" id="2.60.200.20">
    <property type="match status" value="1"/>
</dbReference>
<keyword evidence="5" id="KW-1185">Reference proteome</keyword>
<dbReference type="PANTHER" id="PTHR12415:SF3">
    <property type="entry name" value="OS04G0403400 PROTEIN"/>
    <property type="match status" value="1"/>
</dbReference>
<evidence type="ECO:0000259" key="3">
    <source>
        <dbReference type="PROSITE" id="PS50006"/>
    </source>
</evidence>
<dbReference type="SMART" id="SM00240">
    <property type="entry name" value="FHA"/>
    <property type="match status" value="1"/>
</dbReference>
<dbReference type="Pfam" id="PF00498">
    <property type="entry name" value="FHA"/>
    <property type="match status" value="1"/>
</dbReference>
<dbReference type="InterPro" id="IPR008984">
    <property type="entry name" value="SMAD_FHA_dom_sf"/>
</dbReference>
<dbReference type="Gene3D" id="3.30.870.10">
    <property type="entry name" value="Endonuclease Chain A"/>
    <property type="match status" value="2"/>
</dbReference>
<feature type="domain" description="FHA" evidence="3">
    <location>
        <begin position="330"/>
        <end position="411"/>
    </location>
</feature>